<sequence>MDYGRAIPTTPSYHPIMHNDRLSLDSVARHVDAKAEDYCALSDRIWATPELAFEEHRSVAEQIAMLEREGFRITKNVGGMATAFIAEFGKGGPVVGILGEFDALPDLAQISGVAEHKPTVTGAPGHGCGHNLLGAGSALAAVALKDALEAEGIAGTVRYYGCPAEESGSGKTFMARAGLFDDLDAAFCWHPSVVNEVQTTSSLACIQAYFRFRGRAAHAAASPHVGRSALDAVELMNVGVNYMREHMPSDARVHYAITNTGGDAPNVVQAYAESLYLVRSPHLPDAERLFERVKKIAEGAALMTETSVSVQITDATSNVVPNKALQEAMYENMRRLGPPAFDKADLAFAEKLQRSALTEEEILASVKPHDMSLKTKVLHDGVLSMPTREEVMMGTTDVGDVSWIVPTVQCHTACFAIGTPFHTWQLVTQGNLPAAHKGMVLAAKAMAATAADCLRNPDLVARAKAELRERTGGRAYRCPIPDDVTPDDLRAKAA</sequence>
<dbReference type="GO" id="GO:0071713">
    <property type="term" value="F:para-aminobenzoyl-glutamate hydrolase activity"/>
    <property type="evidence" value="ECO:0007669"/>
    <property type="project" value="TreeGrafter"/>
</dbReference>
<keyword evidence="4" id="KW-1185">Reference proteome</keyword>
<dbReference type="NCBIfam" id="TIGR01891">
    <property type="entry name" value="amidohydrolases"/>
    <property type="match status" value="1"/>
</dbReference>
<evidence type="ECO:0000313" key="3">
    <source>
        <dbReference type="EMBL" id="MBB3020092.1"/>
    </source>
</evidence>
<evidence type="ECO:0000313" key="4">
    <source>
        <dbReference type="Proteomes" id="UP000532010"/>
    </source>
</evidence>
<dbReference type="InterPro" id="IPR036264">
    <property type="entry name" value="Bact_exopeptidase_dim_dom"/>
</dbReference>
<dbReference type="GO" id="GO:0046657">
    <property type="term" value="P:folic acid catabolic process"/>
    <property type="evidence" value="ECO:0007669"/>
    <property type="project" value="TreeGrafter"/>
</dbReference>
<dbReference type="CDD" id="cd05673">
    <property type="entry name" value="M20_Acy1L2_AbgB"/>
    <property type="match status" value="1"/>
</dbReference>
<name>A0A7W4YX12_9HYPH</name>
<dbReference type="Proteomes" id="UP000532010">
    <property type="component" value="Unassembled WGS sequence"/>
</dbReference>
<dbReference type="InterPro" id="IPR017145">
    <property type="entry name" value="Aminobenzoyl-glu_utiliz_pB"/>
</dbReference>
<dbReference type="Pfam" id="PF01546">
    <property type="entry name" value="Peptidase_M20"/>
    <property type="match status" value="1"/>
</dbReference>
<dbReference type="FunFam" id="3.30.70.360:FF:000004">
    <property type="entry name" value="Peptidase M20 domain-containing protein 2"/>
    <property type="match status" value="1"/>
</dbReference>
<dbReference type="PANTHER" id="PTHR30575">
    <property type="entry name" value="PEPTIDASE M20"/>
    <property type="match status" value="1"/>
</dbReference>
<dbReference type="PANTHER" id="PTHR30575:SF0">
    <property type="entry name" value="XAA-ARG DIPEPTIDASE"/>
    <property type="match status" value="1"/>
</dbReference>
<feature type="domain" description="Peptidase M20 dimerisation" evidence="2">
    <location>
        <begin position="208"/>
        <end position="299"/>
    </location>
</feature>
<accession>A0A7W4YX12</accession>
<dbReference type="Gene3D" id="3.40.630.10">
    <property type="entry name" value="Zn peptidases"/>
    <property type="match status" value="1"/>
</dbReference>
<dbReference type="InterPro" id="IPR011650">
    <property type="entry name" value="Peptidase_M20_dimer"/>
</dbReference>
<keyword evidence="1" id="KW-0378">Hydrolase</keyword>
<dbReference type="PIRSF" id="PIRSF037227">
    <property type="entry name" value="Aminobenzoyl-glu_utiliz_pB"/>
    <property type="match status" value="1"/>
</dbReference>
<comment type="caution">
    <text evidence="3">The sequence shown here is derived from an EMBL/GenBank/DDBJ whole genome shotgun (WGS) entry which is preliminary data.</text>
</comment>
<dbReference type="InterPro" id="IPR052030">
    <property type="entry name" value="Peptidase_M20/M20A_hydrolases"/>
</dbReference>
<dbReference type="EMBL" id="JACHWB010000004">
    <property type="protein sequence ID" value="MBB3020092.1"/>
    <property type="molecule type" value="Genomic_DNA"/>
</dbReference>
<proteinExistence type="predicted"/>
<dbReference type="SUPFAM" id="SSF55031">
    <property type="entry name" value="Bacterial exopeptidase dimerisation domain"/>
    <property type="match status" value="1"/>
</dbReference>
<dbReference type="AlphaFoldDB" id="A0A7W4YX12"/>
<evidence type="ECO:0000256" key="1">
    <source>
        <dbReference type="ARBA" id="ARBA00022801"/>
    </source>
</evidence>
<dbReference type="InterPro" id="IPR017439">
    <property type="entry name" value="Amidohydrolase"/>
</dbReference>
<protein>
    <submittedName>
        <fullName evidence="3">Aminobenzoyl-glutamate utilization protein B</fullName>
    </submittedName>
</protein>
<dbReference type="SUPFAM" id="SSF53187">
    <property type="entry name" value="Zn-dependent exopeptidases"/>
    <property type="match status" value="1"/>
</dbReference>
<dbReference type="Gene3D" id="3.30.70.360">
    <property type="match status" value="1"/>
</dbReference>
<dbReference type="GO" id="GO:0005737">
    <property type="term" value="C:cytoplasm"/>
    <property type="evidence" value="ECO:0007669"/>
    <property type="project" value="TreeGrafter"/>
</dbReference>
<evidence type="ECO:0000259" key="2">
    <source>
        <dbReference type="Pfam" id="PF07687"/>
    </source>
</evidence>
<reference evidence="3 4" key="1">
    <citation type="submission" date="2020-08" db="EMBL/GenBank/DDBJ databases">
        <title>The Agave Microbiome: Exploring the role of microbial communities in plant adaptations to desert environments.</title>
        <authorList>
            <person name="Partida-Martinez L.P."/>
        </authorList>
    </citation>
    <scope>NUCLEOTIDE SEQUENCE [LARGE SCALE GENOMIC DNA]</scope>
    <source>
        <strain evidence="3 4">AT3.9</strain>
    </source>
</reference>
<gene>
    <name evidence="3" type="ORF">FHR70_003173</name>
</gene>
<organism evidence="3 4">
    <name type="scientific">Microvirga lupini</name>
    <dbReference type="NCBI Taxonomy" id="420324"/>
    <lineage>
        <taxon>Bacteria</taxon>
        <taxon>Pseudomonadati</taxon>
        <taxon>Pseudomonadota</taxon>
        <taxon>Alphaproteobacteria</taxon>
        <taxon>Hyphomicrobiales</taxon>
        <taxon>Methylobacteriaceae</taxon>
        <taxon>Microvirga</taxon>
    </lineage>
</organism>
<dbReference type="InterPro" id="IPR002933">
    <property type="entry name" value="Peptidase_M20"/>
</dbReference>
<dbReference type="GO" id="GO:0016805">
    <property type="term" value="F:dipeptidase activity"/>
    <property type="evidence" value="ECO:0007669"/>
    <property type="project" value="TreeGrafter"/>
</dbReference>
<dbReference type="Pfam" id="PF07687">
    <property type="entry name" value="M20_dimer"/>
    <property type="match status" value="1"/>
</dbReference>